<dbReference type="AlphaFoldDB" id="A0A4U0Y372"/>
<dbReference type="EMBL" id="NAJQ01000042">
    <property type="protein sequence ID" value="TKA81995.1"/>
    <property type="molecule type" value="Genomic_DNA"/>
</dbReference>
<protein>
    <submittedName>
        <fullName evidence="1">Uncharacterized protein</fullName>
    </submittedName>
</protein>
<gene>
    <name evidence="1" type="ORF">B0A55_01741</name>
</gene>
<sequence>MRNNSVNDDVQYAESLLRRKSAIARYVAEDASMPAAETKVLRLLTREAVRRKLLLPLLQPPAQQFLHPKDTDLSIKMRGLRPGAHPAWSLAVRAVSSFSRGERRSGESRRWGQLRALDEWAAWWDQGRSAAARQLRSLGLREIIPHPGSFFSKPAEIFNQMLFLGALPPRQIRIAWGLHESRLYGITVSQSTIVLNPQMKLHKLAPTARESCGDEICAHLSAENLGASGHGRAWQYMAQGIEAEISRLLGFSGRLGRQECAVKEIAALGFRPTECDLRTFYSEFDVAETSLKGRGWER</sequence>
<reference evidence="1 2" key="1">
    <citation type="submission" date="2017-03" db="EMBL/GenBank/DDBJ databases">
        <title>Genomes of endolithic fungi from Antarctica.</title>
        <authorList>
            <person name="Coleine C."/>
            <person name="Masonjones S."/>
            <person name="Stajich J.E."/>
        </authorList>
    </citation>
    <scope>NUCLEOTIDE SEQUENCE [LARGE SCALE GENOMIC DNA]</scope>
    <source>
        <strain evidence="1 2">CCFEE 5184</strain>
    </source>
</reference>
<proteinExistence type="predicted"/>
<accession>A0A4U0Y372</accession>
<evidence type="ECO:0000313" key="2">
    <source>
        <dbReference type="Proteomes" id="UP000309340"/>
    </source>
</evidence>
<keyword evidence="2" id="KW-1185">Reference proteome</keyword>
<name>A0A4U0Y372_9PEZI</name>
<organism evidence="1 2">
    <name type="scientific">Friedmanniomyces simplex</name>
    <dbReference type="NCBI Taxonomy" id="329884"/>
    <lineage>
        <taxon>Eukaryota</taxon>
        <taxon>Fungi</taxon>
        <taxon>Dikarya</taxon>
        <taxon>Ascomycota</taxon>
        <taxon>Pezizomycotina</taxon>
        <taxon>Dothideomycetes</taxon>
        <taxon>Dothideomycetidae</taxon>
        <taxon>Mycosphaerellales</taxon>
        <taxon>Teratosphaeriaceae</taxon>
        <taxon>Friedmanniomyces</taxon>
    </lineage>
</organism>
<evidence type="ECO:0000313" key="1">
    <source>
        <dbReference type="EMBL" id="TKA81995.1"/>
    </source>
</evidence>
<comment type="caution">
    <text evidence="1">The sequence shown here is derived from an EMBL/GenBank/DDBJ whole genome shotgun (WGS) entry which is preliminary data.</text>
</comment>
<dbReference type="Proteomes" id="UP000309340">
    <property type="component" value="Unassembled WGS sequence"/>
</dbReference>